<protein>
    <submittedName>
        <fullName evidence="2">Uncharacterized protein</fullName>
    </submittedName>
</protein>
<evidence type="ECO:0000313" key="2">
    <source>
        <dbReference type="EMBL" id="PLC45055.1"/>
    </source>
</evidence>
<keyword evidence="1" id="KW-1133">Transmembrane helix</keyword>
<name>K0N7C3_LACPA</name>
<dbReference type="Proteomes" id="UP000234512">
    <property type="component" value="Unassembled WGS sequence"/>
</dbReference>
<keyword evidence="1" id="KW-0812">Transmembrane</keyword>
<dbReference type="AlphaFoldDB" id="K0N7C3"/>
<dbReference type="EMBL" id="PKQJ01000029">
    <property type="protein sequence ID" value="PLC45055.1"/>
    <property type="molecule type" value="Genomic_DNA"/>
</dbReference>
<reference evidence="2 3" key="1">
    <citation type="journal article" date="2018" name="Genome Announc.">
        <title>Draft Genome Sequence of Lactobacillus paracasei DUP 13076, Which Exhibits Potent Antipathogenic Effects against Salmonella enterica Serovars Enteritidis, Typhimurium, and Heidelberg.</title>
        <authorList>
            <person name="Muyyarikkandy M.S."/>
            <person name="Alqahtani F.H."/>
            <person name="Mandoiu I."/>
            <person name="Amalaradjou M.A."/>
        </authorList>
    </citation>
    <scope>NUCLEOTIDE SEQUENCE [LARGE SCALE GENOMIC DNA]</scope>
    <source>
        <strain evidence="2 3">DUP 13076</strain>
    </source>
</reference>
<evidence type="ECO:0000256" key="1">
    <source>
        <dbReference type="SAM" id="Phobius"/>
    </source>
</evidence>
<evidence type="ECO:0000313" key="3">
    <source>
        <dbReference type="Proteomes" id="UP000234512"/>
    </source>
</evidence>
<accession>K0N7C3</accession>
<feature type="transmembrane region" description="Helical" evidence="1">
    <location>
        <begin position="67"/>
        <end position="88"/>
    </location>
</feature>
<sequence>MSTQDQLFLLIAFGEIYRLKASLERGLITLFLCPADWMAHIPQHFLKCGGDSHAKIRRRRGFAAMDVALIIVALSILITSMAKAYAIIKKANLKD</sequence>
<accession>A0A6M1KP51</accession>
<dbReference type="KEGG" id="lcs:LCBD_2628"/>
<comment type="caution">
    <text evidence="2">The sequence shown here is derived from an EMBL/GenBank/DDBJ whole genome shotgun (WGS) entry which is preliminary data.</text>
</comment>
<gene>
    <name evidence="2" type="ORF">C0Q90_14915</name>
</gene>
<proteinExistence type="predicted"/>
<keyword evidence="1" id="KW-0472">Membrane</keyword>
<dbReference type="KEGG" id="lce:LC2W_2605"/>
<dbReference type="RefSeq" id="WP_014566651.1">
    <property type="nucleotide sequence ID" value="NC_010999.1"/>
</dbReference>
<organism evidence="2 3">
    <name type="scientific">Lacticaseibacillus paracasei</name>
    <name type="common">Lactobacillus paracasei</name>
    <dbReference type="NCBI Taxonomy" id="1597"/>
    <lineage>
        <taxon>Bacteria</taxon>
        <taxon>Bacillati</taxon>
        <taxon>Bacillota</taxon>
        <taxon>Bacilli</taxon>
        <taxon>Lactobacillales</taxon>
        <taxon>Lactobacillaceae</taxon>
        <taxon>Lacticaseibacillus</taxon>
    </lineage>
</organism>